<protein>
    <submittedName>
        <fullName evidence="3">Uncharacterized protein</fullName>
    </submittedName>
</protein>
<keyword evidence="2" id="KW-1133">Transmembrane helix</keyword>
<keyword evidence="4" id="KW-1185">Reference proteome</keyword>
<dbReference type="OrthoDB" id="6499973at2759"/>
<feature type="region of interest" description="Disordered" evidence="1">
    <location>
        <begin position="14"/>
        <end position="52"/>
    </location>
</feature>
<feature type="transmembrane region" description="Helical" evidence="2">
    <location>
        <begin position="159"/>
        <end position="180"/>
    </location>
</feature>
<evidence type="ECO:0000313" key="4">
    <source>
        <dbReference type="Proteomes" id="UP000281553"/>
    </source>
</evidence>
<reference evidence="3 4" key="1">
    <citation type="submission" date="2018-11" db="EMBL/GenBank/DDBJ databases">
        <authorList>
            <consortium name="Pathogen Informatics"/>
        </authorList>
    </citation>
    <scope>NUCLEOTIDE SEQUENCE [LARGE SCALE GENOMIC DNA]</scope>
</reference>
<sequence>MTLETVNRIAGAVLSSSQEGSHRNISGRPLPRRRCVSARHHSPTPPPAVEPTTKASVYVRRGPVGQDMLFASAVSLRPTTELGVPVNREMRRKIVQQLERELDLPVHRKDFFYSGSMLRINEYVSSQNVNEYVRTVTSAAETSGETNYMLRMLRELFDFSLFTSPTFILLITSSVFGLIVQCSFITASATEATVDITTPSIATDITTTNTTDVTSKVTSNINSIINIANTSEHASPR</sequence>
<proteinExistence type="predicted"/>
<dbReference type="Proteomes" id="UP000281553">
    <property type="component" value="Unassembled WGS sequence"/>
</dbReference>
<keyword evidence="2" id="KW-0812">Transmembrane</keyword>
<name>A0A3P7P6A0_DIBLA</name>
<evidence type="ECO:0000256" key="2">
    <source>
        <dbReference type="SAM" id="Phobius"/>
    </source>
</evidence>
<dbReference type="AlphaFoldDB" id="A0A3P7P6A0"/>
<gene>
    <name evidence="3" type="ORF">DILT_LOCUS11543</name>
</gene>
<organism evidence="3 4">
    <name type="scientific">Dibothriocephalus latus</name>
    <name type="common">Fish tapeworm</name>
    <name type="synonym">Diphyllobothrium latum</name>
    <dbReference type="NCBI Taxonomy" id="60516"/>
    <lineage>
        <taxon>Eukaryota</taxon>
        <taxon>Metazoa</taxon>
        <taxon>Spiralia</taxon>
        <taxon>Lophotrochozoa</taxon>
        <taxon>Platyhelminthes</taxon>
        <taxon>Cestoda</taxon>
        <taxon>Eucestoda</taxon>
        <taxon>Diphyllobothriidea</taxon>
        <taxon>Diphyllobothriidae</taxon>
        <taxon>Dibothriocephalus</taxon>
    </lineage>
</organism>
<feature type="compositionally biased region" description="Basic residues" evidence="1">
    <location>
        <begin position="30"/>
        <end position="42"/>
    </location>
</feature>
<keyword evidence="2" id="KW-0472">Membrane</keyword>
<evidence type="ECO:0000256" key="1">
    <source>
        <dbReference type="SAM" id="MobiDB-lite"/>
    </source>
</evidence>
<dbReference type="EMBL" id="UYRU01063371">
    <property type="protein sequence ID" value="VDN15712.1"/>
    <property type="molecule type" value="Genomic_DNA"/>
</dbReference>
<accession>A0A3P7P6A0</accession>
<evidence type="ECO:0000313" key="3">
    <source>
        <dbReference type="EMBL" id="VDN15712.1"/>
    </source>
</evidence>